<accession>A0A835RKH5</accession>
<reference evidence="1 2" key="1">
    <citation type="journal article" date="2020" name="Nat. Food">
        <title>A phased Vanilla planifolia genome enables genetic improvement of flavour and production.</title>
        <authorList>
            <person name="Hasing T."/>
            <person name="Tang H."/>
            <person name="Brym M."/>
            <person name="Khazi F."/>
            <person name="Huang T."/>
            <person name="Chambers A.H."/>
        </authorList>
    </citation>
    <scope>NUCLEOTIDE SEQUENCE [LARGE SCALE GENOMIC DNA]</scope>
    <source>
        <tissue evidence="1">Leaf</tissue>
    </source>
</reference>
<name>A0A835RKH5_VANPL</name>
<comment type="caution">
    <text evidence="1">The sequence shown here is derived from an EMBL/GenBank/DDBJ whole genome shotgun (WGS) entry which is preliminary data.</text>
</comment>
<dbReference type="Proteomes" id="UP000639772">
    <property type="component" value="Chromosome 3"/>
</dbReference>
<gene>
    <name evidence="1" type="ORF">HPP92_007557</name>
</gene>
<sequence length="120" mass="13405">MSVQAFTFLQSSEQNSLEVHYAGTPSKGSKSVEDFLGEAKLLQRGSPMQQTMEKQSRAIFDIEAAPSELDCSQQVLVPESDQFHEGHGGSELEKTCFRCLFVFKYSTIGTTSWRAFTKNI</sequence>
<organism evidence="1 2">
    <name type="scientific">Vanilla planifolia</name>
    <name type="common">Vanilla</name>
    <dbReference type="NCBI Taxonomy" id="51239"/>
    <lineage>
        <taxon>Eukaryota</taxon>
        <taxon>Viridiplantae</taxon>
        <taxon>Streptophyta</taxon>
        <taxon>Embryophyta</taxon>
        <taxon>Tracheophyta</taxon>
        <taxon>Spermatophyta</taxon>
        <taxon>Magnoliopsida</taxon>
        <taxon>Liliopsida</taxon>
        <taxon>Asparagales</taxon>
        <taxon>Orchidaceae</taxon>
        <taxon>Vanilloideae</taxon>
        <taxon>Vanilleae</taxon>
        <taxon>Vanilla</taxon>
    </lineage>
</organism>
<proteinExistence type="predicted"/>
<dbReference type="EMBL" id="JADCNM010000003">
    <property type="protein sequence ID" value="KAG0490694.1"/>
    <property type="molecule type" value="Genomic_DNA"/>
</dbReference>
<evidence type="ECO:0000313" key="2">
    <source>
        <dbReference type="Proteomes" id="UP000639772"/>
    </source>
</evidence>
<dbReference type="AlphaFoldDB" id="A0A835RKH5"/>
<protein>
    <submittedName>
        <fullName evidence="1">Uncharacterized protein</fullName>
    </submittedName>
</protein>
<evidence type="ECO:0000313" key="1">
    <source>
        <dbReference type="EMBL" id="KAG0490694.1"/>
    </source>
</evidence>